<proteinExistence type="predicted"/>
<evidence type="ECO:0000313" key="2">
    <source>
        <dbReference type="Proteomes" id="UP000270094"/>
    </source>
</evidence>
<sequence length="78" mass="8924">MYGRYKREGAKKFTTFYRPGMTAMRCLRRGGSWAIDVGPPSGEINDKRENESFVEVNEGFEEFKSKAHKLVGRGDNEC</sequence>
<keyword evidence="2" id="KW-1185">Reference proteome</keyword>
<organism evidence="1 2">
    <name type="scientific">Strongylus vulgaris</name>
    <name type="common">Blood worm</name>
    <dbReference type="NCBI Taxonomy" id="40348"/>
    <lineage>
        <taxon>Eukaryota</taxon>
        <taxon>Metazoa</taxon>
        <taxon>Ecdysozoa</taxon>
        <taxon>Nematoda</taxon>
        <taxon>Chromadorea</taxon>
        <taxon>Rhabditida</taxon>
        <taxon>Rhabditina</taxon>
        <taxon>Rhabditomorpha</taxon>
        <taxon>Strongyloidea</taxon>
        <taxon>Strongylidae</taxon>
        <taxon>Strongylus</taxon>
    </lineage>
</organism>
<dbReference type="EMBL" id="UYYB01010391">
    <property type="protein sequence ID" value="VDM68904.1"/>
    <property type="molecule type" value="Genomic_DNA"/>
</dbReference>
<dbReference type="Proteomes" id="UP000270094">
    <property type="component" value="Unassembled WGS sequence"/>
</dbReference>
<dbReference type="AlphaFoldDB" id="A0A3P7ITR1"/>
<accession>A0A3P7ITR1</accession>
<evidence type="ECO:0000313" key="1">
    <source>
        <dbReference type="EMBL" id="VDM68904.1"/>
    </source>
</evidence>
<reference evidence="1 2" key="1">
    <citation type="submission" date="2018-11" db="EMBL/GenBank/DDBJ databases">
        <authorList>
            <consortium name="Pathogen Informatics"/>
        </authorList>
    </citation>
    <scope>NUCLEOTIDE SEQUENCE [LARGE SCALE GENOMIC DNA]</scope>
</reference>
<gene>
    <name evidence="1" type="ORF">SVUK_LOCUS3902</name>
</gene>
<protein>
    <submittedName>
        <fullName evidence="1">Uncharacterized protein</fullName>
    </submittedName>
</protein>
<name>A0A3P7ITR1_STRVU</name>